<dbReference type="InParanoid" id="A0A152A900"/>
<keyword evidence="3" id="KW-0235">DNA replication</keyword>
<dbReference type="Gene3D" id="2.40.50.140">
    <property type="entry name" value="Nucleic acid-binding proteins"/>
    <property type="match status" value="1"/>
</dbReference>
<evidence type="ECO:0000313" key="11">
    <source>
        <dbReference type="Proteomes" id="UP000076078"/>
    </source>
</evidence>
<dbReference type="Proteomes" id="UP000076078">
    <property type="component" value="Unassembled WGS sequence"/>
</dbReference>
<dbReference type="GO" id="GO:0006281">
    <property type="term" value="P:DNA repair"/>
    <property type="evidence" value="ECO:0007669"/>
    <property type="project" value="UniProtKB-KW"/>
</dbReference>
<organism evidence="10 11">
    <name type="scientific">Tieghemostelium lacteum</name>
    <name type="common">Slime mold</name>
    <name type="synonym">Dictyostelium lacteum</name>
    <dbReference type="NCBI Taxonomy" id="361077"/>
    <lineage>
        <taxon>Eukaryota</taxon>
        <taxon>Amoebozoa</taxon>
        <taxon>Evosea</taxon>
        <taxon>Eumycetozoa</taxon>
        <taxon>Dictyostelia</taxon>
        <taxon>Dictyosteliales</taxon>
        <taxon>Raperosteliaceae</taxon>
        <taxon>Tieghemostelium</taxon>
    </lineage>
</organism>
<protein>
    <recommendedName>
        <fullName evidence="1">DNA ligase (NAD(+))</fullName>
        <ecNumber evidence="1">6.5.1.2</ecNumber>
    </recommendedName>
</protein>
<dbReference type="InterPro" id="IPR041663">
    <property type="entry name" value="DisA/LigA_HHH"/>
</dbReference>
<sequence length="1100" mass="125229">MGDLVEIETHKLYFPWSISKGKFQKFRELNSTFNSIYIDKHCIEVPEETSIDLSPLIPLLPIHISTSSPTFAKPIPELIKFNQNLRIETLNSTIINIKSGADLPTRQNGELSRQLHNFTKANGLIGPNDSSSLFHLQLLNIKLGPDVGYFPRNQHNDLNIEVKKKNTTPIPPSFVIENRSYSLGQNNNREYQKYKMCLWIEGGSQSGLLIDGNSRMIDVYCNLNLLQPIVNQPNTFVHPQVQGQRQESLQQQVQLQNRILLSQQTLLALPANSIQQIVTDDINSTLKKLNIINNFNHVYFENMMVVPNHPKVCSASIPFWPPNQIIALPEYGPNIIIHCIGDVNGFNLDLSSLTSSITTFGGSNKRYFSSTTASEVIELDKLRNEITKYNQLYYNESKSEISDYDYDMKFKRLQHLEKKLKDIKVSNQVGFSSGGTDKQKVHHRVRMLSLDNTYSLVEIESFRNKIKKFLIKNHNLSQIGTPPIEYTVELKYDGIAISLLFQNSKLQQIVTRGDGEYGEDITENAIHFINNLQHLYEKEIKLNINGKSITNFEIRGEVVLNKNRLKGINEIREKNGEELYKNTRNIVSGILRKNIDINNLGELDNIIRFDLFAYNLILHDTDSQRETTHYKNLEVIRDQCKLTVDPNVSVFSTQDPNDIIEKWYNKRMEYPYDIDGLVFKVNSIELQEQLGELNRSPRWAFAYKFPANGQFTKVLSVSTQVGKSGVLTPVATLTPIELNGVTVSRVTLNNFPFIEKNQIGLGSNVFVVRSGDVIPKILMVKNEGDEHGKVISPPLECPCELKCKDIVQKGQEYFCVNKKCPNQRYQQICWFVSKNGMDIEGVGPAQVQVFLDNGFIEDPGDLYLLHKYRDKLLQIKGFNETKVQNILNAIEDSKSRGLRSLLSALNIPGVGKASANILSESYLNLDHLIGEESSQDIKCRTQLGSKICDNIYDFFHPLSSEESKEYIDQLIYKIKLYNLNQQSLNYTPSTSSDVIKNTNHTNINNNNKNNININSSNNNNYNKLNNSKVVISGIFSKIGNREYLEKLIQEKFKCKIQKSINQSTNFLIIGADPSQLKIDKSKSISSCQLLTESDLLDLLK</sequence>
<dbReference type="SUPFAM" id="SSF56091">
    <property type="entry name" value="DNA ligase/mRNA capping enzyme, catalytic domain"/>
    <property type="match status" value="1"/>
</dbReference>
<dbReference type="Pfam" id="PF01653">
    <property type="entry name" value="DNA_ligase_aden"/>
    <property type="match status" value="1"/>
</dbReference>
<keyword evidence="11" id="KW-1185">Reference proteome</keyword>
<dbReference type="Pfam" id="PF05685">
    <property type="entry name" value="Uma2"/>
    <property type="match status" value="1"/>
</dbReference>
<evidence type="ECO:0000256" key="4">
    <source>
        <dbReference type="ARBA" id="ARBA00022763"/>
    </source>
</evidence>
<dbReference type="InterPro" id="IPR012296">
    <property type="entry name" value="Nuclease_put_TT1808"/>
</dbReference>
<keyword evidence="7" id="KW-0234">DNA repair</keyword>
<evidence type="ECO:0000256" key="5">
    <source>
        <dbReference type="ARBA" id="ARBA00022842"/>
    </source>
</evidence>
<dbReference type="AlphaFoldDB" id="A0A152A900"/>
<evidence type="ECO:0000256" key="7">
    <source>
        <dbReference type="ARBA" id="ARBA00023204"/>
    </source>
</evidence>
<comment type="catalytic activity">
    <reaction evidence="8">
        <text>NAD(+) + (deoxyribonucleotide)n-3'-hydroxyl + 5'-phospho-(deoxyribonucleotide)m = (deoxyribonucleotide)n+m + AMP + beta-nicotinamide D-nucleotide.</text>
        <dbReference type="EC" id="6.5.1.2"/>
    </reaction>
</comment>
<dbReference type="Gene3D" id="3.40.50.10190">
    <property type="entry name" value="BRCT domain"/>
    <property type="match status" value="1"/>
</dbReference>
<dbReference type="Gene3D" id="3.90.1570.10">
    <property type="entry name" value="tt1808, chain A"/>
    <property type="match status" value="1"/>
</dbReference>
<dbReference type="InterPro" id="IPR036420">
    <property type="entry name" value="BRCT_dom_sf"/>
</dbReference>
<dbReference type="GO" id="GO:0046872">
    <property type="term" value="F:metal ion binding"/>
    <property type="evidence" value="ECO:0007669"/>
    <property type="project" value="UniProtKB-KW"/>
</dbReference>
<dbReference type="InterPro" id="IPR013840">
    <property type="entry name" value="DNAligase_N"/>
</dbReference>
<proteinExistence type="inferred from homology"/>
<dbReference type="InterPro" id="IPR004150">
    <property type="entry name" value="NAD_DNA_ligase_OB"/>
</dbReference>
<dbReference type="SUPFAM" id="SSF52980">
    <property type="entry name" value="Restriction endonuclease-like"/>
    <property type="match status" value="1"/>
</dbReference>
<gene>
    <name evidence="10" type="ORF">DLAC_00157</name>
</gene>
<dbReference type="NCBIfam" id="NF005932">
    <property type="entry name" value="PRK07956.1"/>
    <property type="match status" value="1"/>
</dbReference>
<dbReference type="PROSITE" id="PS01056">
    <property type="entry name" value="DNA_LIGASE_N2"/>
    <property type="match status" value="1"/>
</dbReference>
<reference evidence="10 11" key="1">
    <citation type="submission" date="2015-12" db="EMBL/GenBank/DDBJ databases">
        <title>Dictyostelia acquired genes for synthesis and detection of signals that induce cell-type specialization by lateral gene transfer from prokaryotes.</title>
        <authorList>
            <person name="Gloeckner G."/>
            <person name="Schaap P."/>
        </authorList>
    </citation>
    <scope>NUCLEOTIDE SEQUENCE [LARGE SCALE GENOMIC DNA]</scope>
    <source>
        <strain evidence="10 11">TK</strain>
    </source>
</reference>
<dbReference type="InterPro" id="IPR001679">
    <property type="entry name" value="DNA_ligase"/>
</dbReference>
<dbReference type="InterPro" id="IPR013839">
    <property type="entry name" value="DNAligase_adenylation"/>
</dbReference>
<evidence type="ECO:0000256" key="1">
    <source>
        <dbReference type="ARBA" id="ARBA00012722"/>
    </source>
</evidence>
<dbReference type="InterPro" id="IPR012340">
    <property type="entry name" value="NA-bd_OB-fold"/>
</dbReference>
<dbReference type="NCBIfam" id="TIGR00575">
    <property type="entry name" value="dnlj"/>
    <property type="match status" value="1"/>
</dbReference>
<evidence type="ECO:0000256" key="6">
    <source>
        <dbReference type="ARBA" id="ARBA00023027"/>
    </source>
</evidence>
<dbReference type="GO" id="GO:0006260">
    <property type="term" value="P:DNA replication"/>
    <property type="evidence" value="ECO:0007669"/>
    <property type="project" value="UniProtKB-KW"/>
</dbReference>
<feature type="domain" description="NAD-dependent DNA ligase N-terminal" evidence="9">
    <location>
        <begin position="374"/>
        <end position="836"/>
    </location>
</feature>
<keyword evidence="6" id="KW-0520">NAD</keyword>
<comment type="caution">
    <text evidence="10">The sequence shown here is derived from an EMBL/GenBank/DDBJ whole genome shotgun (WGS) entry which is preliminary data.</text>
</comment>
<dbReference type="Pfam" id="PF12826">
    <property type="entry name" value="HHH_2"/>
    <property type="match status" value="1"/>
</dbReference>
<dbReference type="OrthoDB" id="19145at2759"/>
<dbReference type="InterPro" id="IPR033136">
    <property type="entry name" value="DNA_ligase_CS"/>
</dbReference>
<dbReference type="SMART" id="SM00532">
    <property type="entry name" value="LIGANc"/>
    <property type="match status" value="1"/>
</dbReference>
<evidence type="ECO:0000256" key="8">
    <source>
        <dbReference type="ARBA" id="ARBA00034005"/>
    </source>
</evidence>
<dbReference type="GO" id="GO:0003911">
    <property type="term" value="F:DNA ligase (NAD+) activity"/>
    <property type="evidence" value="ECO:0007669"/>
    <property type="project" value="UniProtKB-EC"/>
</dbReference>
<dbReference type="InterPro" id="IPR011335">
    <property type="entry name" value="Restrct_endonuc-II-like"/>
</dbReference>
<accession>A0A152A900</accession>
<evidence type="ECO:0000256" key="3">
    <source>
        <dbReference type="ARBA" id="ARBA00022705"/>
    </source>
</evidence>
<dbReference type="Gene3D" id="3.30.470.30">
    <property type="entry name" value="DNA ligase/mRNA capping enzyme"/>
    <property type="match status" value="1"/>
</dbReference>
<dbReference type="InterPro" id="IPR010994">
    <property type="entry name" value="RuvA_2-like"/>
</dbReference>
<evidence type="ECO:0000256" key="2">
    <source>
        <dbReference type="ARBA" id="ARBA00022598"/>
    </source>
</evidence>
<dbReference type="InterPro" id="IPR008538">
    <property type="entry name" value="Uma2"/>
</dbReference>
<dbReference type="Pfam" id="PF14520">
    <property type="entry name" value="HHH_5"/>
    <property type="match status" value="1"/>
</dbReference>
<keyword evidence="2" id="KW-0436">Ligase</keyword>
<dbReference type="HAMAP" id="MF_01588">
    <property type="entry name" value="DNA_ligase_A"/>
    <property type="match status" value="1"/>
</dbReference>
<dbReference type="EC" id="6.5.1.2" evidence="1"/>
<dbReference type="Pfam" id="PF03120">
    <property type="entry name" value="OB_DNA_ligase"/>
    <property type="match status" value="1"/>
</dbReference>
<dbReference type="Gene3D" id="1.10.150.20">
    <property type="entry name" value="5' to 3' exonuclease, C-terminal subdomain"/>
    <property type="match status" value="2"/>
</dbReference>
<dbReference type="Gene3D" id="1.10.287.610">
    <property type="entry name" value="Helix hairpin bin"/>
    <property type="match status" value="1"/>
</dbReference>
<dbReference type="EMBL" id="LODT01000001">
    <property type="protein sequence ID" value="KYR02698.1"/>
    <property type="molecule type" value="Genomic_DNA"/>
</dbReference>
<name>A0A152A900_TIELA</name>
<evidence type="ECO:0000313" key="10">
    <source>
        <dbReference type="EMBL" id="KYR02698.1"/>
    </source>
</evidence>
<dbReference type="SUPFAM" id="SSF50249">
    <property type="entry name" value="Nucleic acid-binding proteins"/>
    <property type="match status" value="1"/>
</dbReference>
<keyword evidence="4" id="KW-0227">DNA damage</keyword>
<dbReference type="SUPFAM" id="SSF47781">
    <property type="entry name" value="RuvA domain 2-like"/>
    <property type="match status" value="1"/>
</dbReference>
<keyword evidence="5" id="KW-0460">Magnesium</keyword>
<evidence type="ECO:0000259" key="9">
    <source>
        <dbReference type="SMART" id="SM00532"/>
    </source>
</evidence>
<dbReference type="STRING" id="361077.A0A152A900"/>